<feature type="non-terminal residue" evidence="1">
    <location>
        <position position="1"/>
    </location>
</feature>
<dbReference type="EMBL" id="UINC01115798">
    <property type="protein sequence ID" value="SVC87085.1"/>
    <property type="molecule type" value="Genomic_DNA"/>
</dbReference>
<protein>
    <submittedName>
        <fullName evidence="1">Uncharacterized protein</fullName>
    </submittedName>
</protein>
<reference evidence="1" key="1">
    <citation type="submission" date="2018-05" db="EMBL/GenBank/DDBJ databases">
        <authorList>
            <person name="Lanie J.A."/>
            <person name="Ng W.-L."/>
            <person name="Kazmierczak K.M."/>
            <person name="Andrzejewski T.M."/>
            <person name="Davidsen T.M."/>
            <person name="Wayne K.J."/>
            <person name="Tettelin H."/>
            <person name="Glass J.I."/>
            <person name="Rusch D."/>
            <person name="Podicherti R."/>
            <person name="Tsui H.-C.T."/>
            <person name="Winkler M.E."/>
        </authorList>
    </citation>
    <scope>NUCLEOTIDE SEQUENCE</scope>
</reference>
<sequence>ILFMSEILGKSRDVLSVSMLDGSRKDISAIFFDHVLKFYPDIYSMHYRQSESNVKIFLTSNIKLDLKHIKKYMSKEISKEFSGIDFDSLIVVQSDEVEKTIAGKNKTLF</sequence>
<proteinExistence type="predicted"/>
<dbReference type="AlphaFoldDB" id="A0A382QQ98"/>
<name>A0A382QQ98_9ZZZZ</name>
<organism evidence="1">
    <name type="scientific">marine metagenome</name>
    <dbReference type="NCBI Taxonomy" id="408172"/>
    <lineage>
        <taxon>unclassified sequences</taxon>
        <taxon>metagenomes</taxon>
        <taxon>ecological metagenomes</taxon>
    </lineage>
</organism>
<accession>A0A382QQ98</accession>
<gene>
    <name evidence="1" type="ORF">METZ01_LOCUS339939</name>
</gene>
<evidence type="ECO:0000313" key="1">
    <source>
        <dbReference type="EMBL" id="SVC87085.1"/>
    </source>
</evidence>